<dbReference type="InterPro" id="IPR018114">
    <property type="entry name" value="TRYPSIN_HIS"/>
</dbReference>
<dbReference type="OrthoDB" id="6380398at2759"/>
<dbReference type="CDD" id="cd00190">
    <property type="entry name" value="Tryp_SPc"/>
    <property type="match status" value="1"/>
</dbReference>
<dbReference type="Gene3D" id="2.40.10.10">
    <property type="entry name" value="Trypsin-like serine proteases"/>
    <property type="match status" value="2"/>
</dbReference>
<keyword evidence="6" id="KW-0732">Signal</keyword>
<sequence>MYFASVIAILALSTTVSGNPIPQSEIKIVGGSAAEAGEFPFIVSLQRRGSHFCGGTLLNENTVLTAAHCSTSANAASVSVRAGSLETESGGVMAEVSSIEIHPNFDVARRFDDDVAIWKLATPIPKSSTIGYATLAAANSDPAAETLATAAGWGTIAAQGRRPDSLRKVDVPVIGRNDCREFYGRDVTANMFCAGFVEGGKDSCQGDSGGPLIDANTRTLMGVVSWGRGCAEANSPGVYARVDSTREFIDQFM</sequence>
<keyword evidence="2 5" id="KW-0378">Hydrolase</keyword>
<name>A0A8K0X840_9PEZI</name>
<dbReference type="EMBL" id="JAGPXD010000001">
    <property type="protein sequence ID" value="KAH7375467.1"/>
    <property type="molecule type" value="Genomic_DNA"/>
</dbReference>
<dbReference type="PANTHER" id="PTHR24252">
    <property type="entry name" value="ACROSIN-RELATED"/>
    <property type="match status" value="1"/>
</dbReference>
<evidence type="ECO:0000256" key="4">
    <source>
        <dbReference type="ARBA" id="ARBA00023157"/>
    </source>
</evidence>
<reference evidence="8" key="1">
    <citation type="journal article" date="2021" name="Nat. Commun.">
        <title>Genetic determinants of endophytism in the Arabidopsis root mycobiome.</title>
        <authorList>
            <person name="Mesny F."/>
            <person name="Miyauchi S."/>
            <person name="Thiergart T."/>
            <person name="Pickel B."/>
            <person name="Atanasova L."/>
            <person name="Karlsson M."/>
            <person name="Huettel B."/>
            <person name="Barry K.W."/>
            <person name="Haridas S."/>
            <person name="Chen C."/>
            <person name="Bauer D."/>
            <person name="Andreopoulos W."/>
            <person name="Pangilinan J."/>
            <person name="LaButti K."/>
            <person name="Riley R."/>
            <person name="Lipzen A."/>
            <person name="Clum A."/>
            <person name="Drula E."/>
            <person name="Henrissat B."/>
            <person name="Kohler A."/>
            <person name="Grigoriev I.V."/>
            <person name="Martin F.M."/>
            <person name="Hacquard S."/>
        </authorList>
    </citation>
    <scope>NUCLEOTIDE SEQUENCE</scope>
    <source>
        <strain evidence="8">MPI-CAGE-AT-0016</strain>
    </source>
</reference>
<dbReference type="InterPro" id="IPR001314">
    <property type="entry name" value="Peptidase_S1A"/>
</dbReference>
<dbReference type="PANTHER" id="PTHR24252:SF7">
    <property type="entry name" value="HYALIN"/>
    <property type="match status" value="1"/>
</dbReference>
<dbReference type="PROSITE" id="PS00134">
    <property type="entry name" value="TRYPSIN_HIS"/>
    <property type="match status" value="1"/>
</dbReference>
<dbReference type="PROSITE" id="PS00135">
    <property type="entry name" value="TRYPSIN_SER"/>
    <property type="match status" value="1"/>
</dbReference>
<organism evidence="8 9">
    <name type="scientific">Plectosphaerella cucumerina</name>
    <dbReference type="NCBI Taxonomy" id="40658"/>
    <lineage>
        <taxon>Eukaryota</taxon>
        <taxon>Fungi</taxon>
        <taxon>Dikarya</taxon>
        <taxon>Ascomycota</taxon>
        <taxon>Pezizomycotina</taxon>
        <taxon>Sordariomycetes</taxon>
        <taxon>Hypocreomycetidae</taxon>
        <taxon>Glomerellales</taxon>
        <taxon>Plectosphaerellaceae</taxon>
        <taxon>Plectosphaerella</taxon>
    </lineage>
</organism>
<evidence type="ECO:0000259" key="7">
    <source>
        <dbReference type="PROSITE" id="PS50240"/>
    </source>
</evidence>
<accession>A0A8K0X840</accession>
<feature type="domain" description="Peptidase S1" evidence="7">
    <location>
        <begin position="28"/>
        <end position="253"/>
    </location>
</feature>
<dbReference type="InterPro" id="IPR033116">
    <property type="entry name" value="TRYPSIN_SER"/>
</dbReference>
<feature type="signal peptide" evidence="6">
    <location>
        <begin position="1"/>
        <end position="18"/>
    </location>
</feature>
<evidence type="ECO:0000313" key="9">
    <source>
        <dbReference type="Proteomes" id="UP000813385"/>
    </source>
</evidence>
<dbReference type="PRINTS" id="PR00722">
    <property type="entry name" value="CHYMOTRYPSIN"/>
</dbReference>
<evidence type="ECO:0000256" key="2">
    <source>
        <dbReference type="ARBA" id="ARBA00022801"/>
    </source>
</evidence>
<dbReference type="PROSITE" id="PS50240">
    <property type="entry name" value="TRYPSIN_DOM"/>
    <property type="match status" value="1"/>
</dbReference>
<keyword evidence="9" id="KW-1185">Reference proteome</keyword>
<comment type="caution">
    <text evidence="8">The sequence shown here is derived from an EMBL/GenBank/DDBJ whole genome shotgun (WGS) entry which is preliminary data.</text>
</comment>
<evidence type="ECO:0000313" key="8">
    <source>
        <dbReference type="EMBL" id="KAH7375467.1"/>
    </source>
</evidence>
<dbReference type="InterPro" id="IPR043504">
    <property type="entry name" value="Peptidase_S1_PA_chymotrypsin"/>
</dbReference>
<dbReference type="AlphaFoldDB" id="A0A8K0X840"/>
<dbReference type="Proteomes" id="UP000813385">
    <property type="component" value="Unassembled WGS sequence"/>
</dbReference>
<feature type="chain" id="PRO_5035458211" evidence="6">
    <location>
        <begin position="19"/>
        <end position="253"/>
    </location>
</feature>
<evidence type="ECO:0000256" key="1">
    <source>
        <dbReference type="ARBA" id="ARBA00022670"/>
    </source>
</evidence>
<dbReference type="FunFam" id="2.40.10.10:FF:000077">
    <property type="entry name" value="Predicted protein"/>
    <property type="match status" value="1"/>
</dbReference>
<keyword evidence="3 5" id="KW-0720">Serine protease</keyword>
<dbReference type="InterPro" id="IPR009003">
    <property type="entry name" value="Peptidase_S1_PA"/>
</dbReference>
<keyword evidence="4" id="KW-1015">Disulfide bond</keyword>
<dbReference type="GO" id="GO:0004252">
    <property type="term" value="F:serine-type endopeptidase activity"/>
    <property type="evidence" value="ECO:0007669"/>
    <property type="project" value="InterPro"/>
</dbReference>
<gene>
    <name evidence="8" type="ORF">B0T11DRAFT_217513</name>
</gene>
<dbReference type="GO" id="GO:0006508">
    <property type="term" value="P:proteolysis"/>
    <property type="evidence" value="ECO:0007669"/>
    <property type="project" value="UniProtKB-KW"/>
</dbReference>
<evidence type="ECO:0000256" key="6">
    <source>
        <dbReference type="SAM" id="SignalP"/>
    </source>
</evidence>
<dbReference type="InterPro" id="IPR001254">
    <property type="entry name" value="Trypsin_dom"/>
</dbReference>
<keyword evidence="1 5" id="KW-0645">Protease</keyword>
<protein>
    <submittedName>
        <fullName evidence="8">Extracellular trypsin protease</fullName>
    </submittedName>
</protein>
<proteinExistence type="predicted"/>
<evidence type="ECO:0000256" key="5">
    <source>
        <dbReference type="RuleBase" id="RU363034"/>
    </source>
</evidence>
<evidence type="ECO:0000256" key="3">
    <source>
        <dbReference type="ARBA" id="ARBA00022825"/>
    </source>
</evidence>
<dbReference type="SUPFAM" id="SSF50494">
    <property type="entry name" value="Trypsin-like serine proteases"/>
    <property type="match status" value="1"/>
</dbReference>
<dbReference type="Pfam" id="PF00089">
    <property type="entry name" value="Trypsin"/>
    <property type="match status" value="1"/>
</dbReference>
<dbReference type="SMART" id="SM00020">
    <property type="entry name" value="Tryp_SPc"/>
    <property type="match status" value="1"/>
</dbReference>